<dbReference type="PANTHER" id="PTHR30204:SF69">
    <property type="entry name" value="MERR-FAMILY TRANSCRIPTIONAL REGULATOR"/>
    <property type="match status" value="1"/>
</dbReference>
<dbReference type="PROSITE" id="PS50937">
    <property type="entry name" value="HTH_MERR_2"/>
    <property type="match status" value="1"/>
</dbReference>
<keyword evidence="2" id="KW-0805">Transcription regulation</keyword>
<name>A0ABY9JUG5_9BACI</name>
<sequence length="224" mass="26597">MSENKMTISKAAKKLKVKNNQLKTWEDEFSECLFVDRDSNNARVYTEETIDLFHMIKEMKETGTSDQDIKMELNKLHEEKTTMPIKQEEFIPDIYNVTALIEKVQCYLDKDSRENEKNKEERLIKSIQEIVHHEVESAATLQINEQKKALTELSVKIDQLEETSLNERDLYQIKISSEQEQLKEKLDEREQRFLSFVEKYQKKKDQRNENKKFQLLKGLAGFVK</sequence>
<reference evidence="6 7" key="1">
    <citation type="submission" date="2023-06" db="EMBL/GenBank/DDBJ databases">
        <title>Five Gram-positive bacteria isolated from mangrove sediments in Shenzhen, Guangdong, China.</title>
        <authorList>
            <person name="Yu S."/>
            <person name="Zheng W."/>
            <person name="Huang Y."/>
        </authorList>
    </citation>
    <scope>NUCLEOTIDE SEQUENCE [LARGE SCALE GENOMIC DNA]</scope>
    <source>
        <strain evidence="6 7">SaN35-3</strain>
    </source>
</reference>
<proteinExistence type="predicted"/>
<keyword evidence="3" id="KW-0238">DNA-binding</keyword>
<organism evidence="6 7">
    <name type="scientific">Bacillus carboniphilus</name>
    <dbReference type="NCBI Taxonomy" id="86663"/>
    <lineage>
        <taxon>Bacteria</taxon>
        <taxon>Bacillati</taxon>
        <taxon>Bacillota</taxon>
        <taxon>Bacilli</taxon>
        <taxon>Bacillales</taxon>
        <taxon>Bacillaceae</taxon>
        <taxon>Bacillus</taxon>
    </lineage>
</organism>
<dbReference type="PANTHER" id="PTHR30204">
    <property type="entry name" value="REDOX-CYCLING DRUG-SENSING TRANSCRIPTIONAL ACTIVATOR SOXR"/>
    <property type="match status" value="1"/>
</dbReference>
<protein>
    <submittedName>
        <fullName evidence="6">MerR family transcriptional regulator</fullName>
    </submittedName>
</protein>
<gene>
    <name evidence="6" type="ORF">LC087_02245</name>
</gene>
<evidence type="ECO:0000256" key="1">
    <source>
        <dbReference type="ARBA" id="ARBA00022491"/>
    </source>
</evidence>
<evidence type="ECO:0000256" key="4">
    <source>
        <dbReference type="ARBA" id="ARBA00023163"/>
    </source>
</evidence>
<dbReference type="RefSeq" id="WP_226538875.1">
    <property type="nucleotide sequence ID" value="NZ_CP129013.1"/>
</dbReference>
<dbReference type="SMART" id="SM00422">
    <property type="entry name" value="HTH_MERR"/>
    <property type="match status" value="1"/>
</dbReference>
<dbReference type="InterPro" id="IPR009061">
    <property type="entry name" value="DNA-bd_dom_put_sf"/>
</dbReference>
<evidence type="ECO:0000313" key="7">
    <source>
        <dbReference type="Proteomes" id="UP001197974"/>
    </source>
</evidence>
<evidence type="ECO:0000256" key="3">
    <source>
        <dbReference type="ARBA" id="ARBA00023125"/>
    </source>
</evidence>
<dbReference type="InterPro" id="IPR047057">
    <property type="entry name" value="MerR_fam"/>
</dbReference>
<dbReference type="InterPro" id="IPR000551">
    <property type="entry name" value="MerR-type_HTH_dom"/>
</dbReference>
<dbReference type="EMBL" id="CP129013">
    <property type="protein sequence ID" value="WLR43057.1"/>
    <property type="molecule type" value="Genomic_DNA"/>
</dbReference>
<dbReference type="SUPFAM" id="SSF46955">
    <property type="entry name" value="Putative DNA-binding domain"/>
    <property type="match status" value="1"/>
</dbReference>
<dbReference type="Proteomes" id="UP001197974">
    <property type="component" value="Chromosome"/>
</dbReference>
<accession>A0ABY9JUG5</accession>
<evidence type="ECO:0000256" key="2">
    <source>
        <dbReference type="ARBA" id="ARBA00023015"/>
    </source>
</evidence>
<keyword evidence="1" id="KW-0678">Repressor</keyword>
<keyword evidence="4" id="KW-0804">Transcription</keyword>
<dbReference type="Gene3D" id="1.10.1660.10">
    <property type="match status" value="1"/>
</dbReference>
<evidence type="ECO:0000259" key="5">
    <source>
        <dbReference type="PROSITE" id="PS50937"/>
    </source>
</evidence>
<keyword evidence="7" id="KW-1185">Reference proteome</keyword>
<feature type="domain" description="HTH merR-type" evidence="5">
    <location>
        <begin position="35"/>
        <end position="75"/>
    </location>
</feature>
<dbReference type="Pfam" id="PF13411">
    <property type="entry name" value="MerR_1"/>
    <property type="match status" value="1"/>
</dbReference>
<evidence type="ECO:0000313" key="6">
    <source>
        <dbReference type="EMBL" id="WLR43057.1"/>
    </source>
</evidence>